<dbReference type="EMBL" id="CM055094">
    <property type="protein sequence ID" value="KAJ7561930.1"/>
    <property type="molecule type" value="Genomic_DNA"/>
</dbReference>
<protein>
    <submittedName>
        <fullName evidence="1">Uncharacterized protein</fullName>
    </submittedName>
</protein>
<evidence type="ECO:0000313" key="1">
    <source>
        <dbReference type="EMBL" id="KAJ7561930.1"/>
    </source>
</evidence>
<reference evidence="2" key="1">
    <citation type="journal article" date="2024" name="Proc. Natl. Acad. Sci. U.S.A.">
        <title>Extraordinary preservation of gene collinearity over three hundred million years revealed in homosporous lycophytes.</title>
        <authorList>
            <person name="Li C."/>
            <person name="Wickell D."/>
            <person name="Kuo L.Y."/>
            <person name="Chen X."/>
            <person name="Nie B."/>
            <person name="Liao X."/>
            <person name="Peng D."/>
            <person name="Ji J."/>
            <person name="Jenkins J."/>
            <person name="Williams M."/>
            <person name="Shu S."/>
            <person name="Plott C."/>
            <person name="Barry K."/>
            <person name="Rajasekar S."/>
            <person name="Grimwood J."/>
            <person name="Han X."/>
            <person name="Sun S."/>
            <person name="Hou Z."/>
            <person name="He W."/>
            <person name="Dai G."/>
            <person name="Sun C."/>
            <person name="Schmutz J."/>
            <person name="Leebens-Mack J.H."/>
            <person name="Li F.W."/>
            <person name="Wang L."/>
        </authorList>
    </citation>
    <scope>NUCLEOTIDE SEQUENCE [LARGE SCALE GENOMIC DNA]</scope>
    <source>
        <strain evidence="2">cv. PW_Plant_1</strain>
    </source>
</reference>
<organism evidence="1 2">
    <name type="scientific">Diphasiastrum complanatum</name>
    <name type="common">Issler's clubmoss</name>
    <name type="synonym">Lycopodium complanatum</name>
    <dbReference type="NCBI Taxonomy" id="34168"/>
    <lineage>
        <taxon>Eukaryota</taxon>
        <taxon>Viridiplantae</taxon>
        <taxon>Streptophyta</taxon>
        <taxon>Embryophyta</taxon>
        <taxon>Tracheophyta</taxon>
        <taxon>Lycopodiopsida</taxon>
        <taxon>Lycopodiales</taxon>
        <taxon>Lycopodiaceae</taxon>
        <taxon>Lycopodioideae</taxon>
        <taxon>Diphasiastrum</taxon>
    </lineage>
</organism>
<dbReference type="Proteomes" id="UP001162992">
    <property type="component" value="Chromosome 3"/>
</dbReference>
<accession>A0ACC2E5Z5</accession>
<proteinExistence type="predicted"/>
<gene>
    <name evidence="1" type="ORF">O6H91_03G048000</name>
</gene>
<name>A0ACC2E5Z5_DIPCM</name>
<evidence type="ECO:0000313" key="2">
    <source>
        <dbReference type="Proteomes" id="UP001162992"/>
    </source>
</evidence>
<keyword evidence="2" id="KW-1185">Reference proteome</keyword>
<comment type="caution">
    <text evidence="1">The sequence shown here is derived from an EMBL/GenBank/DDBJ whole genome shotgun (WGS) entry which is preliminary data.</text>
</comment>
<sequence>MEPRQGPRPPWCVGSVFSTPQVLTSTSSVPIGPLMFDCDGNPHHVMSCGYVSQLSSTQMNDPLKQVSYLSELPSRHYFPRPVVDELLQEDAALKLAMSANNNQYFGNRLQGRKCRDGKMQLFFPTGENGDRVASAICLRDKNQRLCYMGPWTQNKYHEKCKSAQVNFCCSSPLSQPIVQLSAAESDTLQGDVDVLLATRTSYQLHVFNVKTKGDHTSFKSTWATKFQNSTSHVTWNPHLQGEFAVALESGEVQLFDIQSHGKNCGRFTAGSVLKNHTASHYQLEDHMDSNVGTKTRQFDSLEGDWWRCEYAWHPRTLILAGAQEITMLDLRIKAGSSETQSSYQCNLANLNDMRCKSNFCYQTQPGKDYFVALARADYDDMFQFAAASKKHLFLFDARQPGCPVLQWEHTMRHDPPGLLLMCPLSDLRHSVGPKYSEASSAGRAILAACFQSGDLRTFCYGPQHIAVTQEFAVNINARREKLYASSFCDDLCAWELPSKMFAAKANPDCWKDHLSSSAGLFGFGRRDPKCGGAPLSNENRSFENIAGLVLVPNSAQQWNGKRGVSDSSEIYEGFELLQLTGMGDILAQNFIASKSLSRKGNSMFKNSKLSSVDLSKKDPFIGRRFKSEELFSLFSYIRTGHVPLAYKRTKECSTVGPEHESPDQGICNDKIAGEQQSRVGKRKRSDEHQHFGYEENEGEESCSHKLLGSNFCDETKVLAPISHSKSFRANGVFNQASVEEVLKQTLSPLSLYEVAIKALWMTVPSDLVHSVVWRSSTKSNLVEEYRKLTEALGNELAVPVVEKQTCQYGLPSTSRLTDVAPIPLPFLLTVTNALQIELSNINVSPAGIWAQSSNRNGHEHLIDCCNQVHKVLDLFKHVEETESPHEVVSLDDPCEPWKTSVEDVQRHESEALIFQLPNMSKLHSDCIPDSGESVNAGVDRFCNFFGRGASDDTTEISKTDPSLCPFEMRFTNSAGEELQAEEVDSIVSLKSDFEHWQQSFTPYKNYCTSNIYKWPNMREQ</sequence>